<organism evidence="1 2">
    <name type="scientific">Mannheimia succiniciproducens (strain KCTC 0769BP / MBEL55E)</name>
    <dbReference type="NCBI Taxonomy" id="221988"/>
    <lineage>
        <taxon>Bacteria</taxon>
        <taxon>Pseudomonadati</taxon>
        <taxon>Pseudomonadota</taxon>
        <taxon>Gammaproteobacteria</taxon>
        <taxon>Pasteurellales</taxon>
        <taxon>Pasteurellaceae</taxon>
        <taxon>Basfia</taxon>
    </lineage>
</organism>
<dbReference type="EMBL" id="AE016827">
    <property type="protein sequence ID" value="AAU36818.1"/>
    <property type="molecule type" value="Genomic_DNA"/>
</dbReference>
<keyword evidence="2" id="KW-1185">Reference proteome</keyword>
<name>Q65W42_MANSM</name>
<accession>Q65W42</accession>
<sequence length="47" mass="5388">MKFLTALFYSFFLFIAKKYSKRYNNQPFLRNVAGGKVSSAFCVIGIT</sequence>
<evidence type="ECO:0000313" key="2">
    <source>
        <dbReference type="Proteomes" id="UP000000607"/>
    </source>
</evidence>
<reference evidence="1 2" key="1">
    <citation type="journal article" date="2004" name="Nat. Biotechnol.">
        <title>The genome sequence of the capnophilic rumen bacterium Mannheimia succiniciproducens.</title>
        <authorList>
            <person name="Hong S.H."/>
            <person name="Kim J.S."/>
            <person name="Lee S.Y."/>
            <person name="In Y.H."/>
            <person name="Choi S.S."/>
            <person name="Rih J.-K."/>
            <person name="Kim C.H."/>
            <person name="Jeong H."/>
            <person name="Hur C.G."/>
            <person name="Kim J.J."/>
        </authorList>
    </citation>
    <scope>NUCLEOTIDE SEQUENCE [LARGE SCALE GENOMIC DNA]</scope>
    <source>
        <strain evidence="2">KCTC 0769BP / MBEL55E</strain>
    </source>
</reference>
<dbReference type="STRING" id="221988.MS0211"/>
<proteinExistence type="predicted"/>
<dbReference type="AlphaFoldDB" id="Q65W42"/>
<dbReference type="KEGG" id="msu:MS0211"/>
<gene>
    <name evidence="1" type="ordered locus">MS0211</name>
</gene>
<dbReference type="Proteomes" id="UP000000607">
    <property type="component" value="Chromosome"/>
</dbReference>
<evidence type="ECO:0000313" key="1">
    <source>
        <dbReference type="EMBL" id="AAU36818.1"/>
    </source>
</evidence>
<dbReference type="HOGENOM" id="CLU_3169946_0_0_6"/>
<protein>
    <submittedName>
        <fullName evidence="1">Uncharacterized protein</fullName>
    </submittedName>
</protein>